<feature type="region of interest" description="Disordered" evidence="1">
    <location>
        <begin position="49"/>
        <end position="70"/>
    </location>
</feature>
<feature type="domain" description="Nuclease associated modular" evidence="2">
    <location>
        <begin position="15"/>
        <end position="31"/>
    </location>
</feature>
<evidence type="ECO:0000259" key="2">
    <source>
        <dbReference type="SMART" id="SM00496"/>
    </source>
</evidence>
<gene>
    <name evidence="3" type="ORF">BI350_14680</name>
</gene>
<dbReference type="RefSeq" id="WP_075528825.1">
    <property type="nucleotide sequence ID" value="NZ_CP017560.1"/>
</dbReference>
<evidence type="ECO:0000256" key="1">
    <source>
        <dbReference type="SAM" id="MobiDB-lite"/>
    </source>
</evidence>
<accession>A0A1D8JIX5</accession>
<dbReference type="Proteomes" id="UP000185746">
    <property type="component" value="Chromosome"/>
</dbReference>
<name>A0A1D8JIX5_9BACL</name>
<dbReference type="SMART" id="SM00496">
    <property type="entry name" value="IENR2"/>
    <property type="match status" value="2"/>
</dbReference>
<organism evidence="3 4">
    <name type="scientific">Sporosarcina ureilytica</name>
    <dbReference type="NCBI Taxonomy" id="298596"/>
    <lineage>
        <taxon>Bacteria</taxon>
        <taxon>Bacillati</taxon>
        <taxon>Bacillota</taxon>
        <taxon>Bacilli</taxon>
        <taxon>Bacillales</taxon>
        <taxon>Caryophanaceae</taxon>
        <taxon>Sporosarcina</taxon>
    </lineage>
</organism>
<reference evidence="3 4" key="1">
    <citation type="submission" date="2016-09" db="EMBL/GenBank/DDBJ databases">
        <title>Complete genome sequence of the Lysinibacillus sphaericus LMG 22257, a specie of Bacillus with ureolytic activity that can effectively biodeposit calcium carbonate.</title>
        <authorList>
            <person name="Yan W."/>
        </authorList>
    </citation>
    <scope>NUCLEOTIDE SEQUENCE [LARGE SCALE GENOMIC DNA]</scope>
    <source>
        <strain evidence="3 4">LMG 22257</strain>
    </source>
</reference>
<evidence type="ECO:0000313" key="3">
    <source>
        <dbReference type="EMBL" id="AOV08658.1"/>
    </source>
</evidence>
<proteinExistence type="predicted"/>
<protein>
    <recommendedName>
        <fullName evidence="2">Nuclease associated modular domain-containing protein</fullName>
    </recommendedName>
</protein>
<dbReference type="AlphaFoldDB" id="A0A1D8JIX5"/>
<dbReference type="InterPro" id="IPR003611">
    <property type="entry name" value="NUMOD3"/>
</dbReference>
<dbReference type="EMBL" id="CP017560">
    <property type="protein sequence ID" value="AOV08658.1"/>
    <property type="molecule type" value="Genomic_DNA"/>
</dbReference>
<sequence>MDKLTKNKKISLAMKGRTLSNEHKQNIAIARKGQIHSDKTKEKIKNTLLGKGGNYKTNHPLVPKSTMSRSHLTAEDVKEIRDRYSNERGASLRRLARDYSVSRHTIHSIVTYRIWK</sequence>
<dbReference type="GO" id="GO:0003677">
    <property type="term" value="F:DNA binding"/>
    <property type="evidence" value="ECO:0007669"/>
    <property type="project" value="InterPro"/>
</dbReference>
<keyword evidence="4" id="KW-1185">Reference proteome</keyword>
<dbReference type="KEGG" id="surl:BI350_14680"/>
<feature type="domain" description="Nuclease associated modular" evidence="2">
    <location>
        <begin position="32"/>
        <end position="48"/>
    </location>
</feature>
<evidence type="ECO:0000313" key="4">
    <source>
        <dbReference type="Proteomes" id="UP000185746"/>
    </source>
</evidence>